<organism evidence="1">
    <name type="scientific">marine metagenome</name>
    <dbReference type="NCBI Taxonomy" id="408172"/>
    <lineage>
        <taxon>unclassified sequences</taxon>
        <taxon>metagenomes</taxon>
        <taxon>ecological metagenomes</taxon>
    </lineage>
</organism>
<name>A0A382T9C7_9ZZZZ</name>
<proteinExistence type="predicted"/>
<reference evidence="1" key="1">
    <citation type="submission" date="2018-05" db="EMBL/GenBank/DDBJ databases">
        <authorList>
            <person name="Lanie J.A."/>
            <person name="Ng W.-L."/>
            <person name="Kazmierczak K.M."/>
            <person name="Andrzejewski T.M."/>
            <person name="Davidsen T.M."/>
            <person name="Wayne K.J."/>
            <person name="Tettelin H."/>
            <person name="Glass J.I."/>
            <person name="Rusch D."/>
            <person name="Podicherti R."/>
            <person name="Tsui H.-C.T."/>
            <person name="Winkler M.E."/>
        </authorList>
    </citation>
    <scope>NUCLEOTIDE SEQUENCE</scope>
</reference>
<protein>
    <submittedName>
        <fullName evidence="1">Uncharacterized protein</fullName>
    </submittedName>
</protein>
<evidence type="ECO:0000313" key="1">
    <source>
        <dbReference type="EMBL" id="SVD18633.1"/>
    </source>
</evidence>
<gene>
    <name evidence="1" type="ORF">METZ01_LOCUS371487</name>
</gene>
<dbReference type="EMBL" id="UINC01134843">
    <property type="protein sequence ID" value="SVD18633.1"/>
    <property type="molecule type" value="Genomic_DNA"/>
</dbReference>
<accession>A0A382T9C7</accession>
<sequence>MQFHPGDLVVNRRGCRFVVASVSAALNRVWVKPPEAGYGMEISMTHPDLWELA</sequence>
<dbReference type="AlphaFoldDB" id="A0A382T9C7"/>